<evidence type="ECO:0000256" key="6">
    <source>
        <dbReference type="ARBA" id="ARBA00023033"/>
    </source>
</evidence>
<keyword evidence="5 7" id="KW-0408">Iron</keyword>
<evidence type="ECO:0000256" key="2">
    <source>
        <dbReference type="ARBA" id="ARBA00022617"/>
    </source>
</evidence>
<dbReference type="GO" id="GO:0004508">
    <property type="term" value="F:steroid 17-alpha-monooxygenase activity"/>
    <property type="evidence" value="ECO:0007669"/>
    <property type="project" value="TreeGrafter"/>
</dbReference>
<dbReference type="GO" id="GO:0020037">
    <property type="term" value="F:heme binding"/>
    <property type="evidence" value="ECO:0007669"/>
    <property type="project" value="InterPro"/>
</dbReference>
<evidence type="ECO:0000256" key="4">
    <source>
        <dbReference type="ARBA" id="ARBA00023002"/>
    </source>
</evidence>
<reference evidence="9" key="1">
    <citation type="journal article" date="2012" name="Nature">
        <title>The oyster genome reveals stress adaptation and complexity of shell formation.</title>
        <authorList>
            <person name="Zhang G."/>
            <person name="Fang X."/>
            <person name="Guo X."/>
            <person name="Li L."/>
            <person name="Luo R."/>
            <person name="Xu F."/>
            <person name="Yang P."/>
            <person name="Zhang L."/>
            <person name="Wang X."/>
            <person name="Qi H."/>
            <person name="Xiong Z."/>
            <person name="Que H."/>
            <person name="Xie Y."/>
            <person name="Holland P.W."/>
            <person name="Paps J."/>
            <person name="Zhu Y."/>
            <person name="Wu F."/>
            <person name="Chen Y."/>
            <person name="Wang J."/>
            <person name="Peng C."/>
            <person name="Meng J."/>
            <person name="Yang L."/>
            <person name="Liu J."/>
            <person name="Wen B."/>
            <person name="Zhang N."/>
            <person name="Huang Z."/>
            <person name="Zhu Q."/>
            <person name="Feng Y."/>
            <person name="Mount A."/>
            <person name="Hedgecock D."/>
            <person name="Xu Z."/>
            <person name="Liu Y."/>
            <person name="Domazet-Loso T."/>
            <person name="Du Y."/>
            <person name="Sun X."/>
            <person name="Zhang S."/>
            <person name="Liu B."/>
            <person name="Cheng P."/>
            <person name="Jiang X."/>
            <person name="Li J."/>
            <person name="Fan D."/>
            <person name="Wang W."/>
            <person name="Fu W."/>
            <person name="Wang T."/>
            <person name="Wang B."/>
            <person name="Zhang J."/>
            <person name="Peng Z."/>
            <person name="Li Y."/>
            <person name="Li N."/>
            <person name="Wang J."/>
            <person name="Chen M."/>
            <person name="He Y."/>
            <person name="Tan F."/>
            <person name="Song X."/>
            <person name="Zheng Q."/>
            <person name="Huang R."/>
            <person name="Yang H."/>
            <person name="Du X."/>
            <person name="Chen L."/>
            <person name="Yang M."/>
            <person name="Gaffney P.M."/>
            <person name="Wang S."/>
            <person name="Luo L."/>
            <person name="She Z."/>
            <person name="Ming Y."/>
            <person name="Huang W."/>
            <person name="Zhang S."/>
            <person name="Huang B."/>
            <person name="Zhang Y."/>
            <person name="Qu T."/>
            <person name="Ni P."/>
            <person name="Miao G."/>
            <person name="Wang J."/>
            <person name="Wang Q."/>
            <person name="Steinberg C.E."/>
            <person name="Wang H."/>
            <person name="Li N."/>
            <person name="Qian L."/>
            <person name="Zhang G."/>
            <person name="Li Y."/>
            <person name="Yang H."/>
            <person name="Liu X."/>
            <person name="Wang J."/>
            <person name="Yin Y."/>
            <person name="Wang J."/>
        </authorList>
    </citation>
    <scope>NUCLEOTIDE SEQUENCE [LARGE SCALE GENOMIC DNA]</scope>
    <source>
        <strain evidence="9">05x7-T-G4-1.051#20</strain>
    </source>
</reference>
<keyword evidence="3 7" id="KW-0479">Metal-binding</keyword>
<dbReference type="InterPro" id="IPR002401">
    <property type="entry name" value="Cyt_P450_E_grp-I"/>
</dbReference>
<dbReference type="EMBL" id="JH817251">
    <property type="protein sequence ID" value="EKC33571.1"/>
    <property type="molecule type" value="Genomic_DNA"/>
</dbReference>
<dbReference type="GO" id="GO:0005506">
    <property type="term" value="F:iron ion binding"/>
    <property type="evidence" value="ECO:0007669"/>
    <property type="project" value="InterPro"/>
</dbReference>
<evidence type="ECO:0000313" key="9">
    <source>
        <dbReference type="EMBL" id="EKC33571.1"/>
    </source>
</evidence>
<keyword evidence="6 8" id="KW-0503">Monooxygenase</keyword>
<comment type="cofactor">
    <cofactor evidence="7">
        <name>heme</name>
        <dbReference type="ChEBI" id="CHEBI:30413"/>
    </cofactor>
</comment>
<dbReference type="PANTHER" id="PTHR24289:SF1">
    <property type="entry name" value="STEROID 17-ALPHA-HYDROXYLASE_17,20 LYASE"/>
    <property type="match status" value="1"/>
</dbReference>
<dbReference type="InParanoid" id="K1RHH6"/>
<dbReference type="GO" id="GO:0005789">
    <property type="term" value="C:endoplasmic reticulum membrane"/>
    <property type="evidence" value="ECO:0007669"/>
    <property type="project" value="UniProtKB-SubCell"/>
</dbReference>
<dbReference type="PANTHER" id="PTHR24289">
    <property type="entry name" value="STEROID 17-ALPHA-HYDROXYLASE/17,20 LYASE"/>
    <property type="match status" value="1"/>
</dbReference>
<comment type="similarity">
    <text evidence="1 8">Belongs to the cytochrome P450 family.</text>
</comment>
<keyword evidence="4 8" id="KW-0560">Oxidoreductase</keyword>
<dbReference type="PRINTS" id="PR00385">
    <property type="entry name" value="P450"/>
</dbReference>
<dbReference type="PROSITE" id="PS00086">
    <property type="entry name" value="CYTOCHROME_P450"/>
    <property type="match status" value="3"/>
</dbReference>
<organism evidence="9">
    <name type="scientific">Magallana gigas</name>
    <name type="common">Pacific oyster</name>
    <name type="synonym">Crassostrea gigas</name>
    <dbReference type="NCBI Taxonomy" id="29159"/>
    <lineage>
        <taxon>Eukaryota</taxon>
        <taxon>Metazoa</taxon>
        <taxon>Spiralia</taxon>
        <taxon>Lophotrochozoa</taxon>
        <taxon>Mollusca</taxon>
        <taxon>Bivalvia</taxon>
        <taxon>Autobranchia</taxon>
        <taxon>Pteriomorphia</taxon>
        <taxon>Ostreida</taxon>
        <taxon>Ostreoidea</taxon>
        <taxon>Ostreidae</taxon>
        <taxon>Magallana</taxon>
    </lineage>
</organism>
<dbReference type="GO" id="GO:0042448">
    <property type="term" value="P:progesterone metabolic process"/>
    <property type="evidence" value="ECO:0007669"/>
    <property type="project" value="TreeGrafter"/>
</dbReference>
<dbReference type="InterPro" id="IPR017972">
    <property type="entry name" value="Cyt_P450_CS"/>
</dbReference>
<dbReference type="GO" id="GO:0042446">
    <property type="term" value="P:hormone biosynthetic process"/>
    <property type="evidence" value="ECO:0007669"/>
    <property type="project" value="TreeGrafter"/>
</dbReference>
<dbReference type="InterPro" id="IPR001128">
    <property type="entry name" value="Cyt_P450"/>
</dbReference>
<gene>
    <name evidence="9" type="ORF">CGI_10016640</name>
</gene>
<feature type="non-terminal residue" evidence="9">
    <location>
        <position position="1"/>
    </location>
</feature>
<dbReference type="HOGENOM" id="CLU_505865_0_0_1"/>
<evidence type="ECO:0000256" key="1">
    <source>
        <dbReference type="ARBA" id="ARBA00010617"/>
    </source>
</evidence>
<evidence type="ECO:0000256" key="7">
    <source>
        <dbReference type="PIRSR" id="PIRSR602401-1"/>
    </source>
</evidence>
<dbReference type="PRINTS" id="PR00463">
    <property type="entry name" value="EP450I"/>
</dbReference>
<dbReference type="Gene3D" id="1.10.630.10">
    <property type="entry name" value="Cytochrome P450"/>
    <property type="match status" value="3"/>
</dbReference>
<proteinExistence type="inferred from homology"/>
<evidence type="ECO:0000256" key="3">
    <source>
        <dbReference type="ARBA" id="ARBA00022723"/>
    </source>
</evidence>
<dbReference type="SUPFAM" id="SSF48264">
    <property type="entry name" value="Cytochrome P450"/>
    <property type="match status" value="3"/>
</dbReference>
<evidence type="ECO:0000256" key="8">
    <source>
        <dbReference type="RuleBase" id="RU000461"/>
    </source>
</evidence>
<protein>
    <submittedName>
        <fullName evidence="9">Cytochrome P450 1A2</fullName>
    </submittedName>
</protein>
<dbReference type="AlphaFoldDB" id="K1RHH6"/>
<feature type="binding site" description="axial binding residue" evidence="7">
    <location>
        <position position="142"/>
    </location>
    <ligand>
        <name>heme</name>
        <dbReference type="ChEBI" id="CHEBI:30413"/>
    </ligand>
    <ligandPart>
        <name>Fe</name>
        <dbReference type="ChEBI" id="CHEBI:18248"/>
    </ligandPart>
</feature>
<dbReference type="InterPro" id="IPR036396">
    <property type="entry name" value="Cyt_P450_sf"/>
</dbReference>
<evidence type="ECO:0000256" key="5">
    <source>
        <dbReference type="ARBA" id="ARBA00023004"/>
    </source>
</evidence>
<keyword evidence="2 7" id="KW-0349">Heme</keyword>
<accession>K1RHH6</accession>
<sequence>YLTTRGTLLSAIHILAKRPELQRSLQKEVDKVIGRNENPRLSDRKKCPLLEAVVMETLRYISHAPVLILHATSQSTTIGGYTVTKDTVIIPNVWTMHHSDKYWDEPFSFKPERFLDEDGQLLPATHPVRKRFAAFGLGKRSCIGEVFAKSRIFLFLSSLMQMATISEPAENDLLDFDPRKMAPGIVLQPQEYKIIGRSFGKEGPLQPLLKLEHDLVNRLANPGSDALLSAAPFLPYLTTRGTLLSAIHILAKRPELQKSLQREVDEVIGRDQEPKLSDQKNCPLMGAVVMETLRYISHVPVLILHATSQSTIIGGYYVEKDTVIVPNVWAMHHSEKYWDDPFSFKPERFLDREGQLLPATNPIRKRFAAFGLGKRSCIGEVFAKSRIFLFLSSLMQMATIAEPEGKPLPDLDPRNMVPGAALQPQEYDIIPNSWTMHHSEKYWDDPFSFKPERFLDEDGQLLPATDPVRKRFASFGLGKRSCIGEVFAKSRIFLFLSSLMQMATIAEPEGKRLPDLDPRKMIPGIVLQPQEYEVRILMR</sequence>
<name>K1RHH6_MAGGI</name>
<dbReference type="Pfam" id="PF00067">
    <property type="entry name" value="p450"/>
    <property type="match status" value="2"/>
</dbReference>